<dbReference type="InterPro" id="IPR053876">
    <property type="entry name" value="Phage_int_M"/>
</dbReference>
<sequence>MPKRAAGLSAAQVAKEKRPGRYSDGGGLIFYVKASGTPAWVFRYSVNGTRRDMGLGPARGTGSLSLADARVKVGELRRMVDTGVDPLAKRDADAAAAKAAEQAAVARAKTFSEVTDLFLGAHEVGWRNAKHRAQWKMTLTEYAGRHMGELVVGNIGTEHITAALTPIWTTKPETASRLRGRIEAVLDFAAVHGWRDGANPARWRGHLDKVFPRRTKVRAVKHHAALPWQDMSGFMALLAKREGVSVDALAFCILTAARSGEVLGARWSELDLTAAVWTIPAERMKAGKEHRVPLSSPSLAVLHRMAKVRERDAADALVFPGQKDGRPLSIMAMAMVLRRMERGHLTVHGFRSAFRDWAGETTAHPREVVEAALAHRTGDKVEQAYARGDLFTKRRRLMDDWAAFCAKRPATVTAIMPAAGETVEQTA</sequence>
<feature type="domain" description="Tyr recombinase" evidence="5">
    <location>
        <begin position="221"/>
        <end position="398"/>
    </location>
</feature>
<evidence type="ECO:0000256" key="3">
    <source>
        <dbReference type="ARBA" id="ARBA00023125"/>
    </source>
</evidence>
<keyword evidence="2" id="KW-0229">DNA integration</keyword>
<dbReference type="GO" id="GO:0003677">
    <property type="term" value="F:DNA binding"/>
    <property type="evidence" value="ECO:0007669"/>
    <property type="project" value="UniProtKB-KW"/>
</dbReference>
<keyword evidence="3" id="KW-0238">DNA-binding</keyword>
<dbReference type="PROSITE" id="PS51898">
    <property type="entry name" value="TYR_RECOMBINASE"/>
    <property type="match status" value="1"/>
</dbReference>
<dbReference type="CDD" id="cd00801">
    <property type="entry name" value="INT_P4_C"/>
    <property type="match status" value="1"/>
</dbReference>
<gene>
    <name evidence="6" type="ORF">GCM10011320_32290</name>
</gene>
<evidence type="ECO:0000313" key="7">
    <source>
        <dbReference type="Proteomes" id="UP000661507"/>
    </source>
</evidence>
<protein>
    <submittedName>
        <fullName evidence="6">Phage integrase</fullName>
    </submittedName>
</protein>
<evidence type="ECO:0000256" key="2">
    <source>
        <dbReference type="ARBA" id="ARBA00022908"/>
    </source>
</evidence>
<dbReference type="SUPFAM" id="SSF56349">
    <property type="entry name" value="DNA breaking-rejoining enzymes"/>
    <property type="match status" value="1"/>
</dbReference>
<comment type="similarity">
    <text evidence="1">Belongs to the 'phage' integrase family.</text>
</comment>
<dbReference type="InterPro" id="IPR038488">
    <property type="entry name" value="Integrase_DNA-bd_sf"/>
</dbReference>
<dbReference type="GO" id="GO:0006310">
    <property type="term" value="P:DNA recombination"/>
    <property type="evidence" value="ECO:0007669"/>
    <property type="project" value="UniProtKB-KW"/>
</dbReference>
<dbReference type="InterPro" id="IPR050808">
    <property type="entry name" value="Phage_Integrase"/>
</dbReference>
<reference evidence="6" key="1">
    <citation type="journal article" date="2014" name="Int. J. Syst. Evol. Microbiol.">
        <title>Complete genome sequence of Corynebacterium casei LMG S-19264T (=DSM 44701T), isolated from a smear-ripened cheese.</title>
        <authorList>
            <consortium name="US DOE Joint Genome Institute (JGI-PGF)"/>
            <person name="Walter F."/>
            <person name="Albersmeier A."/>
            <person name="Kalinowski J."/>
            <person name="Ruckert C."/>
        </authorList>
    </citation>
    <scope>NUCLEOTIDE SEQUENCE</scope>
    <source>
        <strain evidence="6">CGMCC 1.3617</strain>
    </source>
</reference>
<dbReference type="PANTHER" id="PTHR30629">
    <property type="entry name" value="PROPHAGE INTEGRASE"/>
    <property type="match status" value="1"/>
</dbReference>
<dbReference type="InterPro" id="IPR010998">
    <property type="entry name" value="Integrase_recombinase_N"/>
</dbReference>
<organism evidence="6 7">
    <name type="scientific">Neoroseomonas lacus</name>
    <dbReference type="NCBI Taxonomy" id="287609"/>
    <lineage>
        <taxon>Bacteria</taxon>
        <taxon>Pseudomonadati</taxon>
        <taxon>Pseudomonadota</taxon>
        <taxon>Alphaproteobacteria</taxon>
        <taxon>Acetobacterales</taxon>
        <taxon>Acetobacteraceae</taxon>
        <taxon>Neoroseomonas</taxon>
    </lineage>
</organism>
<reference evidence="6" key="2">
    <citation type="submission" date="2020-09" db="EMBL/GenBank/DDBJ databases">
        <authorList>
            <person name="Sun Q."/>
            <person name="Zhou Y."/>
        </authorList>
    </citation>
    <scope>NUCLEOTIDE SEQUENCE</scope>
    <source>
        <strain evidence="6">CGMCC 1.3617</strain>
    </source>
</reference>
<dbReference type="Proteomes" id="UP000661507">
    <property type="component" value="Unassembled WGS sequence"/>
</dbReference>
<dbReference type="Pfam" id="PF13356">
    <property type="entry name" value="Arm-DNA-bind_3"/>
    <property type="match status" value="1"/>
</dbReference>
<dbReference type="Pfam" id="PF22022">
    <property type="entry name" value="Phage_int_M"/>
    <property type="match status" value="1"/>
</dbReference>
<dbReference type="Gene3D" id="1.10.150.130">
    <property type="match status" value="1"/>
</dbReference>
<dbReference type="Pfam" id="PF00589">
    <property type="entry name" value="Phage_integrase"/>
    <property type="match status" value="1"/>
</dbReference>
<keyword evidence="7" id="KW-1185">Reference proteome</keyword>
<dbReference type="InterPro" id="IPR011010">
    <property type="entry name" value="DNA_brk_join_enz"/>
</dbReference>
<dbReference type="InterPro" id="IPR025166">
    <property type="entry name" value="Integrase_DNA_bind_dom"/>
</dbReference>
<evidence type="ECO:0000256" key="1">
    <source>
        <dbReference type="ARBA" id="ARBA00008857"/>
    </source>
</evidence>
<dbReference type="PANTHER" id="PTHR30629:SF6">
    <property type="entry name" value="PROPHAGE INTEGRASE INTA-RELATED"/>
    <property type="match status" value="1"/>
</dbReference>
<evidence type="ECO:0000259" key="5">
    <source>
        <dbReference type="PROSITE" id="PS51898"/>
    </source>
</evidence>
<dbReference type="RefSeq" id="WP_229681356.1">
    <property type="nucleotide sequence ID" value="NZ_BMKW01000007.1"/>
</dbReference>
<dbReference type="Gene3D" id="1.10.443.10">
    <property type="entry name" value="Intergrase catalytic core"/>
    <property type="match status" value="1"/>
</dbReference>
<proteinExistence type="inferred from homology"/>
<dbReference type="Gene3D" id="3.30.160.390">
    <property type="entry name" value="Integrase, DNA-binding domain"/>
    <property type="match status" value="1"/>
</dbReference>
<dbReference type="EMBL" id="BMKW01000007">
    <property type="protein sequence ID" value="GGJ22618.1"/>
    <property type="molecule type" value="Genomic_DNA"/>
</dbReference>
<keyword evidence="4" id="KW-0233">DNA recombination</keyword>
<dbReference type="InterPro" id="IPR013762">
    <property type="entry name" value="Integrase-like_cat_sf"/>
</dbReference>
<accession>A0A917KNY3</accession>
<name>A0A917KNY3_9PROT</name>
<comment type="caution">
    <text evidence="6">The sequence shown here is derived from an EMBL/GenBank/DDBJ whole genome shotgun (WGS) entry which is preliminary data.</text>
</comment>
<evidence type="ECO:0000313" key="6">
    <source>
        <dbReference type="EMBL" id="GGJ22618.1"/>
    </source>
</evidence>
<evidence type="ECO:0000256" key="4">
    <source>
        <dbReference type="ARBA" id="ARBA00023172"/>
    </source>
</evidence>
<dbReference type="InterPro" id="IPR002104">
    <property type="entry name" value="Integrase_catalytic"/>
</dbReference>
<dbReference type="AlphaFoldDB" id="A0A917KNY3"/>
<dbReference type="GO" id="GO:0015074">
    <property type="term" value="P:DNA integration"/>
    <property type="evidence" value="ECO:0007669"/>
    <property type="project" value="UniProtKB-KW"/>
</dbReference>